<evidence type="ECO:0000256" key="1">
    <source>
        <dbReference type="ARBA" id="ARBA00022603"/>
    </source>
</evidence>
<protein>
    <submittedName>
        <fullName evidence="5">Methyltransferase domain-containing protein</fullName>
    </submittedName>
</protein>
<evidence type="ECO:0000313" key="5">
    <source>
        <dbReference type="EMBL" id="SCE87159.1"/>
    </source>
</evidence>
<dbReference type="InterPro" id="IPR029063">
    <property type="entry name" value="SAM-dependent_MTases_sf"/>
</dbReference>
<reference evidence="6" key="1">
    <citation type="submission" date="2016-06" db="EMBL/GenBank/DDBJ databases">
        <authorList>
            <person name="Varghese N."/>
            <person name="Submissions Spin"/>
        </authorList>
    </citation>
    <scope>NUCLEOTIDE SEQUENCE [LARGE SCALE GENOMIC DNA]</scope>
    <source>
        <strain evidence="6">DSM 43816</strain>
    </source>
</reference>
<evidence type="ECO:0000256" key="2">
    <source>
        <dbReference type="ARBA" id="ARBA00022679"/>
    </source>
</evidence>
<organism evidence="5 6">
    <name type="scientific">Micromonospora echinospora</name>
    <name type="common">Micromonospora purpurea</name>
    <dbReference type="NCBI Taxonomy" id="1877"/>
    <lineage>
        <taxon>Bacteria</taxon>
        <taxon>Bacillati</taxon>
        <taxon>Actinomycetota</taxon>
        <taxon>Actinomycetes</taxon>
        <taxon>Micromonosporales</taxon>
        <taxon>Micromonosporaceae</taxon>
        <taxon>Micromonospora</taxon>
    </lineage>
</organism>
<dbReference type="Proteomes" id="UP000198253">
    <property type="component" value="Chromosome I"/>
</dbReference>
<evidence type="ECO:0000256" key="3">
    <source>
        <dbReference type="SAM" id="MobiDB-lite"/>
    </source>
</evidence>
<dbReference type="CDD" id="cd02440">
    <property type="entry name" value="AdoMet_MTases"/>
    <property type="match status" value="1"/>
</dbReference>
<dbReference type="Gene3D" id="3.40.50.150">
    <property type="entry name" value="Vaccinia Virus protein VP39"/>
    <property type="match status" value="1"/>
</dbReference>
<name>A0A1C4VTY0_MICEC</name>
<keyword evidence="1 5" id="KW-0489">Methyltransferase</keyword>
<dbReference type="SUPFAM" id="SSF53335">
    <property type="entry name" value="S-adenosyl-L-methionine-dependent methyltransferases"/>
    <property type="match status" value="1"/>
</dbReference>
<dbReference type="GO" id="GO:0008168">
    <property type="term" value="F:methyltransferase activity"/>
    <property type="evidence" value="ECO:0007669"/>
    <property type="project" value="UniProtKB-KW"/>
</dbReference>
<evidence type="ECO:0000313" key="6">
    <source>
        <dbReference type="Proteomes" id="UP000198253"/>
    </source>
</evidence>
<accession>A0A1C4VTY0</accession>
<keyword evidence="6" id="KW-1185">Reference proteome</keyword>
<gene>
    <name evidence="5" type="ORF">GA0070618_1539</name>
</gene>
<dbReference type="RefSeq" id="WP_088981020.1">
    <property type="nucleotide sequence ID" value="NZ_LT607413.1"/>
</dbReference>
<dbReference type="OrthoDB" id="9811589at2"/>
<dbReference type="GO" id="GO:0032259">
    <property type="term" value="P:methylation"/>
    <property type="evidence" value="ECO:0007669"/>
    <property type="project" value="UniProtKB-KW"/>
</dbReference>
<dbReference type="PANTHER" id="PTHR43861:SF1">
    <property type="entry name" value="TRANS-ACONITATE 2-METHYLTRANSFERASE"/>
    <property type="match status" value="1"/>
</dbReference>
<dbReference type="PANTHER" id="PTHR43861">
    <property type="entry name" value="TRANS-ACONITATE 2-METHYLTRANSFERASE-RELATED"/>
    <property type="match status" value="1"/>
</dbReference>
<feature type="compositionally biased region" description="Low complexity" evidence="3">
    <location>
        <begin position="207"/>
        <end position="221"/>
    </location>
</feature>
<sequence length="279" mass="30728">MRHGEFEDPRLVAVYDAECRWGPDDDFFLAVVNETPQSRVLDLGCGTGRLTLALASAGHRVTGVDPARASLDAARAKPGADRVTWIEGTTALLPDRSFDVAVMTSHVAQFFTTDEAWDGVLADLHRSLVPDGRLVFDSRDPADRRWERWNPVDSRRHPRLLDGRTVEAWTEVTEVRGALVSFTHHYRFPPSPAGDPLQIRDVGVSGRPETPTSRKSSRSPSADAGLELRSSATLRFRTEGQIRASLHARGFTVEHVHGGWRREPVGAGDGELVVIARVA</sequence>
<feature type="region of interest" description="Disordered" evidence="3">
    <location>
        <begin position="191"/>
        <end position="227"/>
    </location>
</feature>
<evidence type="ECO:0000259" key="4">
    <source>
        <dbReference type="Pfam" id="PF13649"/>
    </source>
</evidence>
<dbReference type="InterPro" id="IPR041698">
    <property type="entry name" value="Methyltransf_25"/>
</dbReference>
<proteinExistence type="predicted"/>
<dbReference type="Pfam" id="PF13649">
    <property type="entry name" value="Methyltransf_25"/>
    <property type="match status" value="1"/>
</dbReference>
<dbReference type="InParanoid" id="A0A1C4VTY0"/>
<dbReference type="EMBL" id="LT607413">
    <property type="protein sequence ID" value="SCE87159.1"/>
    <property type="molecule type" value="Genomic_DNA"/>
</dbReference>
<feature type="domain" description="Methyltransferase" evidence="4">
    <location>
        <begin position="40"/>
        <end position="132"/>
    </location>
</feature>
<dbReference type="AlphaFoldDB" id="A0A1C4VTY0"/>
<keyword evidence="2 5" id="KW-0808">Transferase</keyword>